<dbReference type="GeneID" id="130494915"/>
<dbReference type="InterPro" id="IPR002885">
    <property type="entry name" value="PPR_rpt"/>
</dbReference>
<organism evidence="3 4">
    <name type="scientific">Raphanus sativus</name>
    <name type="common">Radish</name>
    <name type="synonym">Raphanus raphanistrum var. sativus</name>
    <dbReference type="NCBI Taxonomy" id="3726"/>
    <lineage>
        <taxon>Eukaryota</taxon>
        <taxon>Viridiplantae</taxon>
        <taxon>Streptophyta</taxon>
        <taxon>Embryophyta</taxon>
        <taxon>Tracheophyta</taxon>
        <taxon>Spermatophyta</taxon>
        <taxon>Magnoliopsida</taxon>
        <taxon>eudicotyledons</taxon>
        <taxon>Gunneridae</taxon>
        <taxon>Pentapetalae</taxon>
        <taxon>rosids</taxon>
        <taxon>malvids</taxon>
        <taxon>Brassicales</taxon>
        <taxon>Brassicaceae</taxon>
        <taxon>Brassiceae</taxon>
        <taxon>Raphanus</taxon>
    </lineage>
</organism>
<dbReference type="PANTHER" id="PTHR47926">
    <property type="entry name" value="PENTATRICOPEPTIDE REPEAT-CONTAINING PROTEIN"/>
    <property type="match status" value="1"/>
</dbReference>
<name>A0A9W3BR79_RAPSA</name>
<evidence type="ECO:0000256" key="2">
    <source>
        <dbReference type="PROSITE-ProRule" id="PRU00708"/>
    </source>
</evidence>
<gene>
    <name evidence="4" type="primary">LOC130494915</name>
</gene>
<dbReference type="Proteomes" id="UP000504610">
    <property type="component" value="Chromosome 1"/>
</dbReference>
<dbReference type="AlphaFoldDB" id="A0A9W3BR79"/>
<evidence type="ECO:0000256" key="1">
    <source>
        <dbReference type="ARBA" id="ARBA00022737"/>
    </source>
</evidence>
<evidence type="ECO:0000313" key="4">
    <source>
        <dbReference type="RefSeq" id="XP_056841733.1"/>
    </source>
</evidence>
<proteinExistence type="predicted"/>
<keyword evidence="3" id="KW-1185">Reference proteome</keyword>
<dbReference type="OrthoDB" id="185373at2759"/>
<dbReference type="InterPro" id="IPR011990">
    <property type="entry name" value="TPR-like_helical_dom_sf"/>
</dbReference>
<reference evidence="4" key="2">
    <citation type="submission" date="2025-08" db="UniProtKB">
        <authorList>
            <consortium name="RefSeq"/>
        </authorList>
    </citation>
    <scope>IDENTIFICATION</scope>
    <source>
        <tissue evidence="4">Leaf</tissue>
    </source>
</reference>
<evidence type="ECO:0000313" key="3">
    <source>
        <dbReference type="Proteomes" id="UP000504610"/>
    </source>
</evidence>
<dbReference type="Pfam" id="PF01535">
    <property type="entry name" value="PPR"/>
    <property type="match status" value="2"/>
</dbReference>
<accession>A0A9W3BR79</accession>
<dbReference type="InterPro" id="IPR046960">
    <property type="entry name" value="PPR_At4g14850-like_plant"/>
</dbReference>
<dbReference type="GO" id="GO:0003723">
    <property type="term" value="F:RNA binding"/>
    <property type="evidence" value="ECO:0007669"/>
    <property type="project" value="InterPro"/>
</dbReference>
<dbReference type="NCBIfam" id="TIGR00756">
    <property type="entry name" value="PPR"/>
    <property type="match status" value="1"/>
</dbReference>
<dbReference type="RefSeq" id="XP_056841733.1">
    <property type="nucleotide sequence ID" value="XM_056985753.1"/>
</dbReference>
<dbReference type="InterPro" id="IPR036188">
    <property type="entry name" value="FAD/NAD-bd_sf"/>
</dbReference>
<dbReference type="PROSITE" id="PS51375">
    <property type="entry name" value="PPR"/>
    <property type="match status" value="1"/>
</dbReference>
<dbReference type="SUPFAM" id="SSF51905">
    <property type="entry name" value="FAD/NAD(P)-binding domain"/>
    <property type="match status" value="1"/>
</dbReference>
<protein>
    <submittedName>
        <fullName evidence="4">Pentatricopeptide repeat-containing protein At1g06143-like</fullName>
    </submittedName>
</protein>
<sequence>MDLSLLCPTSTQPLLSSFSNPFPRSRPYKPLKLRCSVSGGSVTADCVIVGGGISGKFIAQTLVTKHPDAAKNVIVTEAKDRVCNNNKAESTSSSILLLFDLSRFRSDPPTASSQSVSFSSSVSYRIKAKRLNKSAYVHIDVFGEMEIHGVEVNEMIMVDLLVGVGDSGDGFNVILATSLVDMYGKCGELGTARYLFDEMPKRSLVSWNSTITGYNQSGEAEEAMRLLFDLKLKNYEVVTVVKGTGIVENYLFGNNPEAYYKLARKLETKDWSRHR</sequence>
<dbReference type="GO" id="GO:0009451">
    <property type="term" value="P:RNA modification"/>
    <property type="evidence" value="ECO:0007669"/>
    <property type="project" value="InterPro"/>
</dbReference>
<feature type="repeat" description="PPR" evidence="2">
    <location>
        <begin position="203"/>
        <end position="237"/>
    </location>
</feature>
<dbReference type="Gene3D" id="1.25.40.10">
    <property type="entry name" value="Tetratricopeptide repeat domain"/>
    <property type="match status" value="1"/>
</dbReference>
<reference evidence="3" key="1">
    <citation type="journal article" date="2019" name="Database">
        <title>The radish genome database (RadishGD): an integrated information resource for radish genomics.</title>
        <authorList>
            <person name="Yu H.J."/>
            <person name="Baek S."/>
            <person name="Lee Y.J."/>
            <person name="Cho A."/>
            <person name="Mun J.H."/>
        </authorList>
    </citation>
    <scope>NUCLEOTIDE SEQUENCE [LARGE SCALE GENOMIC DNA]</scope>
    <source>
        <strain evidence="3">cv. WK10039</strain>
    </source>
</reference>
<keyword evidence="1" id="KW-0677">Repeat</keyword>
<dbReference type="KEGG" id="rsz:130494915"/>